<dbReference type="KEGG" id="kcm:ABWK59_13180"/>
<feature type="active site" description="Charge relay system" evidence="5">
    <location>
        <position position="249"/>
    </location>
</feature>
<dbReference type="PRINTS" id="PR00723">
    <property type="entry name" value="SUBTILISIN"/>
</dbReference>
<dbReference type="PROSITE" id="PS51892">
    <property type="entry name" value="SUBTILASE"/>
    <property type="match status" value="1"/>
</dbReference>
<dbReference type="InterPro" id="IPR036852">
    <property type="entry name" value="Peptidase_S8/S53_dom_sf"/>
</dbReference>
<keyword evidence="7" id="KW-0472">Membrane</keyword>
<evidence type="ECO:0000256" key="2">
    <source>
        <dbReference type="ARBA" id="ARBA00022670"/>
    </source>
</evidence>
<dbReference type="InterPro" id="IPR023827">
    <property type="entry name" value="Peptidase_S8_Asp-AS"/>
</dbReference>
<dbReference type="GO" id="GO:0006508">
    <property type="term" value="P:proteolysis"/>
    <property type="evidence" value="ECO:0007669"/>
    <property type="project" value="UniProtKB-KW"/>
</dbReference>
<dbReference type="InterPro" id="IPR051048">
    <property type="entry name" value="Peptidase_S8/S53_subtilisin"/>
</dbReference>
<feature type="active site" description="Charge relay system" evidence="5">
    <location>
        <position position="87"/>
    </location>
</feature>
<dbReference type="RefSeq" id="WP_354640731.1">
    <property type="nucleotide sequence ID" value="NZ_CP159872.1"/>
</dbReference>
<feature type="domain" description="Peptidase S8/S53" evidence="9">
    <location>
        <begin position="45"/>
        <end position="299"/>
    </location>
</feature>
<feature type="compositionally biased region" description="Low complexity" evidence="6">
    <location>
        <begin position="338"/>
        <end position="365"/>
    </location>
</feature>
<comment type="similarity">
    <text evidence="1 5">Belongs to the peptidase S8 family.</text>
</comment>
<organism evidence="10">
    <name type="scientific">Kitasatospora camelliae</name>
    <dbReference type="NCBI Taxonomy" id="3156397"/>
    <lineage>
        <taxon>Bacteria</taxon>
        <taxon>Bacillati</taxon>
        <taxon>Actinomycetota</taxon>
        <taxon>Actinomycetes</taxon>
        <taxon>Kitasatosporales</taxon>
        <taxon>Streptomycetaceae</taxon>
        <taxon>Kitasatospora</taxon>
    </lineage>
</organism>
<accession>A0AAU8JX04</accession>
<keyword evidence="2 5" id="KW-0645">Protease</keyword>
<dbReference type="AlphaFoldDB" id="A0AAU8JX04"/>
<keyword evidence="4 5" id="KW-0720">Serine protease</keyword>
<evidence type="ECO:0000256" key="4">
    <source>
        <dbReference type="ARBA" id="ARBA00022825"/>
    </source>
</evidence>
<proteinExistence type="inferred from homology"/>
<dbReference type="EMBL" id="CP159872">
    <property type="protein sequence ID" value="XCM79804.1"/>
    <property type="molecule type" value="Genomic_DNA"/>
</dbReference>
<feature type="signal peptide" evidence="8">
    <location>
        <begin position="1"/>
        <end position="20"/>
    </location>
</feature>
<dbReference type="PANTHER" id="PTHR43399">
    <property type="entry name" value="SUBTILISIN-RELATED"/>
    <property type="match status" value="1"/>
</dbReference>
<name>A0AAU8JX04_9ACTN</name>
<evidence type="ECO:0000256" key="5">
    <source>
        <dbReference type="PROSITE-ProRule" id="PRU01240"/>
    </source>
</evidence>
<keyword evidence="7" id="KW-0812">Transmembrane</keyword>
<keyword evidence="7" id="KW-1133">Transmembrane helix</keyword>
<evidence type="ECO:0000256" key="1">
    <source>
        <dbReference type="ARBA" id="ARBA00011073"/>
    </source>
</evidence>
<dbReference type="Gene3D" id="3.40.50.200">
    <property type="entry name" value="Peptidase S8/S53 domain"/>
    <property type="match status" value="1"/>
</dbReference>
<dbReference type="PANTHER" id="PTHR43399:SF4">
    <property type="entry name" value="CELL WALL-ASSOCIATED PROTEASE"/>
    <property type="match status" value="1"/>
</dbReference>
<dbReference type="SUPFAM" id="SSF52743">
    <property type="entry name" value="Subtilisin-like"/>
    <property type="match status" value="1"/>
</dbReference>
<dbReference type="PROSITE" id="PS00136">
    <property type="entry name" value="SUBTILASE_ASP"/>
    <property type="match status" value="1"/>
</dbReference>
<keyword evidence="3 5" id="KW-0378">Hydrolase</keyword>
<feature type="region of interest" description="Disordered" evidence="6">
    <location>
        <begin position="307"/>
        <end position="366"/>
    </location>
</feature>
<evidence type="ECO:0000313" key="10">
    <source>
        <dbReference type="EMBL" id="XCM79804.1"/>
    </source>
</evidence>
<evidence type="ECO:0000256" key="7">
    <source>
        <dbReference type="SAM" id="Phobius"/>
    </source>
</evidence>
<dbReference type="GO" id="GO:0004252">
    <property type="term" value="F:serine-type endopeptidase activity"/>
    <property type="evidence" value="ECO:0007669"/>
    <property type="project" value="UniProtKB-UniRule"/>
</dbReference>
<dbReference type="InterPro" id="IPR000209">
    <property type="entry name" value="Peptidase_S8/S53_dom"/>
</dbReference>
<feature type="compositionally biased region" description="Gly residues" evidence="6">
    <location>
        <begin position="404"/>
        <end position="416"/>
    </location>
</feature>
<feature type="region of interest" description="Disordered" evidence="6">
    <location>
        <begin position="398"/>
        <end position="462"/>
    </location>
</feature>
<dbReference type="Pfam" id="PF00082">
    <property type="entry name" value="Peptidase_S8"/>
    <property type="match status" value="1"/>
</dbReference>
<feature type="transmembrane region" description="Helical" evidence="7">
    <location>
        <begin position="373"/>
        <end position="395"/>
    </location>
</feature>
<feature type="compositionally biased region" description="Pro residues" evidence="6">
    <location>
        <begin position="431"/>
        <end position="441"/>
    </location>
</feature>
<feature type="active site" description="Charge relay system" evidence="5">
    <location>
        <position position="54"/>
    </location>
</feature>
<evidence type="ECO:0000256" key="8">
    <source>
        <dbReference type="SAM" id="SignalP"/>
    </source>
</evidence>
<evidence type="ECO:0000259" key="9">
    <source>
        <dbReference type="Pfam" id="PF00082"/>
    </source>
</evidence>
<evidence type="ECO:0000256" key="3">
    <source>
        <dbReference type="ARBA" id="ARBA00022801"/>
    </source>
</evidence>
<evidence type="ECO:0000256" key="6">
    <source>
        <dbReference type="SAM" id="MobiDB-lite"/>
    </source>
</evidence>
<dbReference type="InterPro" id="IPR015500">
    <property type="entry name" value="Peptidase_S8_subtilisin-rel"/>
</dbReference>
<feature type="chain" id="PRO_5043964269" evidence="8">
    <location>
        <begin position="21"/>
        <end position="462"/>
    </location>
</feature>
<reference evidence="10" key="1">
    <citation type="submission" date="2024-06" db="EMBL/GenBank/DDBJ databases">
        <title>The genome sequences of Kitasatospora sp. strain HUAS MG31.</title>
        <authorList>
            <person name="Mo P."/>
        </authorList>
    </citation>
    <scope>NUCLEOTIDE SEQUENCE</scope>
    <source>
        <strain evidence="10">HUAS MG31</strain>
    </source>
</reference>
<protein>
    <submittedName>
        <fullName evidence="10">S8 family serine peptidase</fullName>
    </submittedName>
</protein>
<keyword evidence="8" id="KW-0732">Signal</keyword>
<gene>
    <name evidence="10" type="ORF">ABWK59_13180</name>
</gene>
<sequence length="462" mass="45690">MAVLATGALLWGLSAAPASADNVRDGQWALKNYGADTRVWPVSQGEGVTVAVVDSGVLADHQDLTGQIIPGTDIAGQGDGRTDPVGHGTQMAGIIAGHGHGDGNASGVMGLAPKAKILPVRISTSPEGKPLDGSEEVPKGIRYAVDHGARVINVSIGGGISGPQAREAISYAVSKDVVIVASTGNDGVPLVEFPAAIPGVVAVGAIDKTGAVWDKSNRGPETTVVAPGVDVYVATAKSTSSYGTAQGTSASTAYVSAIAALVRSKYPNLSAGQVINRITTSAVAPPDKSVVPNDKYGFGIASPEKALQANPAVDNGPKENPLLSRVDRKASENPATPAPSKSGAGAPPSQAASGGAGDGSSAADEGGSKGSGMLIAVGGGVVGLVVVVLVVVFLVRRSKRGGDGDGPGGGAGGAPGYGYAPQAQPGGYGAPQPPQGFPPAPGQQYPPQQPPGAPGSNNPYQR</sequence>